<dbReference type="EMBL" id="MN740440">
    <property type="protein sequence ID" value="QHU26410.1"/>
    <property type="molecule type" value="Genomic_DNA"/>
</dbReference>
<dbReference type="AlphaFoldDB" id="A0A6C0L7Z0"/>
<evidence type="ECO:0000313" key="2">
    <source>
        <dbReference type="EMBL" id="QHU26410.1"/>
    </source>
</evidence>
<protein>
    <submittedName>
        <fullName evidence="2">Uncharacterized protein</fullName>
    </submittedName>
</protein>
<name>A0A6C0L7Z0_9ZZZZ</name>
<accession>A0A6C0L7Z0</accession>
<reference evidence="2" key="1">
    <citation type="journal article" date="2020" name="Nature">
        <title>Giant virus diversity and host interactions through global metagenomics.</title>
        <authorList>
            <person name="Schulz F."/>
            <person name="Roux S."/>
            <person name="Paez-Espino D."/>
            <person name="Jungbluth S."/>
            <person name="Walsh D.A."/>
            <person name="Denef V.J."/>
            <person name="McMahon K.D."/>
            <person name="Konstantinidis K.T."/>
            <person name="Eloe-Fadrosh E.A."/>
            <person name="Kyrpides N.C."/>
            <person name="Woyke T."/>
        </authorList>
    </citation>
    <scope>NUCLEOTIDE SEQUENCE</scope>
    <source>
        <strain evidence="2">GVMAG-M-3300027759-16</strain>
    </source>
</reference>
<organism evidence="2">
    <name type="scientific">viral metagenome</name>
    <dbReference type="NCBI Taxonomy" id="1070528"/>
    <lineage>
        <taxon>unclassified sequences</taxon>
        <taxon>metagenomes</taxon>
        <taxon>organismal metagenomes</taxon>
    </lineage>
</organism>
<feature type="transmembrane region" description="Helical" evidence="1">
    <location>
        <begin position="6"/>
        <end position="25"/>
    </location>
</feature>
<proteinExistence type="predicted"/>
<keyword evidence="1" id="KW-1133">Transmembrane helix</keyword>
<sequence length="125" mass="14180">MWTFLVAGIVYLFGIAIVLVIRPSYMFTPDGMWKEFGIEKGDEYTLCPFWLFCIVWAFLSYTLVAVLEGVGKNSQRNSYENGEELVNHPSGPVELPKGYYVLNNKASRLAGVPKYVYLGQENPNE</sequence>
<keyword evidence="1" id="KW-0472">Membrane</keyword>
<evidence type="ECO:0000256" key="1">
    <source>
        <dbReference type="SAM" id="Phobius"/>
    </source>
</evidence>
<keyword evidence="1" id="KW-0812">Transmembrane</keyword>
<feature type="transmembrane region" description="Helical" evidence="1">
    <location>
        <begin position="46"/>
        <end position="67"/>
    </location>
</feature>